<comment type="caution">
    <text evidence="1">The sequence shown here is derived from an EMBL/GenBank/DDBJ whole genome shotgun (WGS) entry which is preliminary data.</text>
</comment>
<dbReference type="EMBL" id="BGPR01000088">
    <property type="protein sequence ID" value="GBL92665.1"/>
    <property type="molecule type" value="Genomic_DNA"/>
</dbReference>
<sequence>MQQLSYKLPHHTNGNTFEPRRIWCTPVPYKRRLFCGTWPRTSHPLVLKTRLYHKATEVLYVYKIHLFGFVWWHQIRNSRVSGIESVTIIVRPTTYHTL</sequence>
<protein>
    <submittedName>
        <fullName evidence="1">Uncharacterized protein</fullName>
    </submittedName>
</protein>
<evidence type="ECO:0000313" key="1">
    <source>
        <dbReference type="EMBL" id="GBL92665.1"/>
    </source>
</evidence>
<organism evidence="1 2">
    <name type="scientific">Araneus ventricosus</name>
    <name type="common">Orbweaver spider</name>
    <name type="synonym">Epeira ventricosa</name>
    <dbReference type="NCBI Taxonomy" id="182803"/>
    <lineage>
        <taxon>Eukaryota</taxon>
        <taxon>Metazoa</taxon>
        <taxon>Ecdysozoa</taxon>
        <taxon>Arthropoda</taxon>
        <taxon>Chelicerata</taxon>
        <taxon>Arachnida</taxon>
        <taxon>Araneae</taxon>
        <taxon>Araneomorphae</taxon>
        <taxon>Entelegynae</taxon>
        <taxon>Araneoidea</taxon>
        <taxon>Araneidae</taxon>
        <taxon>Araneus</taxon>
    </lineage>
</organism>
<evidence type="ECO:0000313" key="2">
    <source>
        <dbReference type="Proteomes" id="UP000499080"/>
    </source>
</evidence>
<name>A0A4Y2BMM3_ARAVE</name>
<reference evidence="1 2" key="1">
    <citation type="journal article" date="2019" name="Sci. Rep.">
        <title>Orb-weaving spider Araneus ventricosus genome elucidates the spidroin gene catalogue.</title>
        <authorList>
            <person name="Kono N."/>
            <person name="Nakamura H."/>
            <person name="Ohtoshi R."/>
            <person name="Moran D.A.P."/>
            <person name="Shinohara A."/>
            <person name="Yoshida Y."/>
            <person name="Fujiwara M."/>
            <person name="Mori M."/>
            <person name="Tomita M."/>
            <person name="Arakawa K."/>
        </authorList>
    </citation>
    <scope>NUCLEOTIDE SEQUENCE [LARGE SCALE GENOMIC DNA]</scope>
</reference>
<accession>A0A4Y2BMM3</accession>
<proteinExistence type="predicted"/>
<dbReference type="AlphaFoldDB" id="A0A4Y2BMM3"/>
<keyword evidence="2" id="KW-1185">Reference proteome</keyword>
<dbReference type="Proteomes" id="UP000499080">
    <property type="component" value="Unassembled WGS sequence"/>
</dbReference>
<gene>
    <name evidence="1" type="ORF">AVEN_119066_1</name>
</gene>